<dbReference type="SUPFAM" id="SSF57959">
    <property type="entry name" value="Leucine zipper domain"/>
    <property type="match status" value="1"/>
</dbReference>
<feature type="region of interest" description="Disordered" evidence="2">
    <location>
        <begin position="199"/>
        <end position="218"/>
    </location>
</feature>
<feature type="coiled-coil region" evidence="1">
    <location>
        <begin position="99"/>
        <end position="133"/>
    </location>
</feature>
<sequence length="317" mass="35979">MSHLPQNSALYAPHIYAPSIQSNQTHGYLKAIHLPREVYSEHHLQIPHEIYPDEIVRTHSCPSVQVVEDSKNENKVVAEKRKKNREAAAACRQRRMDLIGKLEENVGHLENEIKDLRRVMDLLTQKNESLAELLETHNIKTPKTLLAKFDKKIAELTKNSVLKSLPKVVNQPLKRGRKRKVDIRNEEVKVEPITPKLFATENSTRKEETQQETHNTSQANEFLSPNISVSQNHAVSTIPHVTLMTQEEITERPRNLLINNDAPGCTLALFSFNTPTVHQLNLLCQQTGITPIAALPKIVVPTSDRDHPSKDNELHPL</sequence>
<dbReference type="Proteomes" id="UP000887540">
    <property type="component" value="Unplaced"/>
</dbReference>
<evidence type="ECO:0000313" key="4">
    <source>
        <dbReference type="Proteomes" id="UP000887540"/>
    </source>
</evidence>
<keyword evidence="4" id="KW-1185">Reference proteome</keyword>
<dbReference type="InterPro" id="IPR046347">
    <property type="entry name" value="bZIP_sf"/>
</dbReference>
<dbReference type="AlphaFoldDB" id="A0A914C5Q9"/>
<dbReference type="GO" id="GO:0003700">
    <property type="term" value="F:DNA-binding transcription factor activity"/>
    <property type="evidence" value="ECO:0007669"/>
    <property type="project" value="InterPro"/>
</dbReference>
<proteinExistence type="predicted"/>
<keyword evidence="1" id="KW-0175">Coiled coil</keyword>
<dbReference type="WBParaSite" id="ACRNAN_Path_354.g1348.t1">
    <property type="protein sequence ID" value="ACRNAN_Path_354.g1348.t1"/>
    <property type="gene ID" value="ACRNAN_Path_354.g1348"/>
</dbReference>
<dbReference type="PROSITE" id="PS50217">
    <property type="entry name" value="BZIP"/>
    <property type="match status" value="1"/>
</dbReference>
<dbReference type="InterPro" id="IPR004827">
    <property type="entry name" value="bZIP"/>
</dbReference>
<name>A0A914C5Q9_9BILA</name>
<feature type="domain" description="BZIP" evidence="3">
    <location>
        <begin position="79"/>
        <end position="137"/>
    </location>
</feature>
<dbReference type="SMART" id="SM00338">
    <property type="entry name" value="BRLZ"/>
    <property type="match status" value="1"/>
</dbReference>
<evidence type="ECO:0000256" key="2">
    <source>
        <dbReference type="SAM" id="MobiDB-lite"/>
    </source>
</evidence>
<reference evidence="5" key="1">
    <citation type="submission" date="2022-11" db="UniProtKB">
        <authorList>
            <consortium name="WormBaseParasite"/>
        </authorList>
    </citation>
    <scope>IDENTIFICATION</scope>
</reference>
<evidence type="ECO:0000259" key="3">
    <source>
        <dbReference type="PROSITE" id="PS50217"/>
    </source>
</evidence>
<evidence type="ECO:0000313" key="5">
    <source>
        <dbReference type="WBParaSite" id="ACRNAN_Path_354.g1348.t1"/>
    </source>
</evidence>
<protein>
    <submittedName>
        <fullName evidence="5">BZIP domain-containing protein</fullName>
    </submittedName>
</protein>
<dbReference type="Pfam" id="PF00170">
    <property type="entry name" value="bZIP_1"/>
    <property type="match status" value="1"/>
</dbReference>
<organism evidence="4 5">
    <name type="scientific">Acrobeloides nanus</name>
    <dbReference type="NCBI Taxonomy" id="290746"/>
    <lineage>
        <taxon>Eukaryota</taxon>
        <taxon>Metazoa</taxon>
        <taxon>Ecdysozoa</taxon>
        <taxon>Nematoda</taxon>
        <taxon>Chromadorea</taxon>
        <taxon>Rhabditida</taxon>
        <taxon>Tylenchina</taxon>
        <taxon>Cephalobomorpha</taxon>
        <taxon>Cephaloboidea</taxon>
        <taxon>Cephalobidae</taxon>
        <taxon>Acrobeloides</taxon>
    </lineage>
</organism>
<dbReference type="Gene3D" id="1.20.5.170">
    <property type="match status" value="1"/>
</dbReference>
<accession>A0A914C5Q9</accession>
<evidence type="ECO:0000256" key="1">
    <source>
        <dbReference type="SAM" id="Coils"/>
    </source>
</evidence>
<dbReference type="PROSITE" id="PS00036">
    <property type="entry name" value="BZIP_BASIC"/>
    <property type="match status" value="1"/>
</dbReference>